<dbReference type="HOGENOM" id="CLU_3071444_0_0_1"/>
<dbReference type="AlphaFoldDB" id="D7MM72"/>
<name>D7MM72_ARALL</name>
<organism evidence="2">
    <name type="scientific">Arabidopsis lyrata subsp. lyrata</name>
    <name type="common">Lyre-leaved rock-cress</name>
    <dbReference type="NCBI Taxonomy" id="81972"/>
    <lineage>
        <taxon>Eukaryota</taxon>
        <taxon>Viridiplantae</taxon>
        <taxon>Streptophyta</taxon>
        <taxon>Embryophyta</taxon>
        <taxon>Tracheophyta</taxon>
        <taxon>Spermatophyta</taxon>
        <taxon>Magnoliopsida</taxon>
        <taxon>eudicotyledons</taxon>
        <taxon>Gunneridae</taxon>
        <taxon>Pentapetalae</taxon>
        <taxon>rosids</taxon>
        <taxon>malvids</taxon>
        <taxon>Brassicales</taxon>
        <taxon>Brassicaceae</taxon>
        <taxon>Camelineae</taxon>
        <taxon>Arabidopsis</taxon>
    </lineage>
</organism>
<gene>
    <name evidence="1" type="ORF">ARALYDRAFT_918838</name>
</gene>
<sequence length="53" mass="6136">MPELVEANLQTLSRHENVLKSLNSIRRLSLCLDVEVKLFSIDSLMWFSNTCKL</sequence>
<reference evidence="2" key="1">
    <citation type="journal article" date="2011" name="Nat. Genet.">
        <title>The Arabidopsis lyrata genome sequence and the basis of rapid genome size change.</title>
        <authorList>
            <person name="Hu T.T."/>
            <person name="Pattyn P."/>
            <person name="Bakker E.G."/>
            <person name="Cao J."/>
            <person name="Cheng J.-F."/>
            <person name="Clark R.M."/>
            <person name="Fahlgren N."/>
            <person name="Fawcett J.A."/>
            <person name="Grimwood J."/>
            <person name="Gundlach H."/>
            <person name="Haberer G."/>
            <person name="Hollister J.D."/>
            <person name="Ossowski S."/>
            <person name="Ottilar R.P."/>
            <person name="Salamov A.A."/>
            <person name="Schneeberger K."/>
            <person name="Spannagl M."/>
            <person name="Wang X."/>
            <person name="Yang L."/>
            <person name="Nasrallah M.E."/>
            <person name="Bergelson J."/>
            <person name="Carrington J.C."/>
            <person name="Gaut B.S."/>
            <person name="Schmutz J."/>
            <person name="Mayer K.F.X."/>
            <person name="Van de Peer Y."/>
            <person name="Grigoriev I.V."/>
            <person name="Nordborg M."/>
            <person name="Weigel D."/>
            <person name="Guo Y.-L."/>
        </authorList>
    </citation>
    <scope>NUCLEOTIDE SEQUENCE [LARGE SCALE GENOMIC DNA]</scope>
    <source>
        <strain evidence="2">cv. MN47</strain>
    </source>
</reference>
<keyword evidence="2" id="KW-1185">Reference proteome</keyword>
<evidence type="ECO:0000313" key="1">
    <source>
        <dbReference type="EMBL" id="EFH40739.1"/>
    </source>
</evidence>
<dbReference type="Proteomes" id="UP000008694">
    <property type="component" value="Unassembled WGS sequence"/>
</dbReference>
<proteinExistence type="predicted"/>
<protein>
    <submittedName>
        <fullName evidence="1">Uncharacterized protein</fullName>
    </submittedName>
</protein>
<accession>D7MM72</accession>
<evidence type="ECO:0000313" key="2">
    <source>
        <dbReference type="Proteomes" id="UP000008694"/>
    </source>
</evidence>
<dbReference type="Gramene" id="scaffold_802238.1">
    <property type="protein sequence ID" value="scaffold_802238.1"/>
    <property type="gene ID" value="scaffold_802238.1"/>
</dbReference>
<dbReference type="EMBL" id="GL348720">
    <property type="protein sequence ID" value="EFH40739.1"/>
    <property type="molecule type" value="Genomic_DNA"/>
</dbReference>